<dbReference type="GO" id="GO:0005886">
    <property type="term" value="C:plasma membrane"/>
    <property type="evidence" value="ECO:0007669"/>
    <property type="project" value="UniProtKB-SubCell"/>
</dbReference>
<evidence type="ECO:0000256" key="8">
    <source>
        <dbReference type="SAM" id="Phobius"/>
    </source>
</evidence>
<proteinExistence type="predicted"/>
<evidence type="ECO:0000256" key="3">
    <source>
        <dbReference type="ARBA" id="ARBA00022692"/>
    </source>
</evidence>
<feature type="transmembrane region" description="Helical" evidence="8">
    <location>
        <begin position="970"/>
        <end position="992"/>
    </location>
</feature>
<organism evidence="10 11">
    <name type="scientific">Paenibacillus selenitireducens</name>
    <dbReference type="NCBI Taxonomy" id="1324314"/>
    <lineage>
        <taxon>Bacteria</taxon>
        <taxon>Bacillati</taxon>
        <taxon>Bacillota</taxon>
        <taxon>Bacilli</taxon>
        <taxon>Bacillales</taxon>
        <taxon>Paenibacillaceae</taxon>
        <taxon>Paenibacillus</taxon>
    </lineage>
</organism>
<dbReference type="STRING" id="1324314.BVG16_09345"/>
<feature type="transmembrane region" description="Helical" evidence="8">
    <location>
        <begin position="1026"/>
        <end position="1047"/>
    </location>
</feature>
<dbReference type="RefSeq" id="WP_078498280.1">
    <property type="nucleotide sequence ID" value="NZ_MSZX01000003.1"/>
</dbReference>
<evidence type="ECO:0000259" key="9">
    <source>
        <dbReference type="Pfam" id="PF02687"/>
    </source>
</evidence>
<evidence type="ECO:0000256" key="1">
    <source>
        <dbReference type="ARBA" id="ARBA00004651"/>
    </source>
</evidence>
<dbReference type="AlphaFoldDB" id="A0A1T2XI02"/>
<feature type="coiled-coil region" evidence="6">
    <location>
        <begin position="258"/>
        <end position="324"/>
    </location>
</feature>
<keyword evidence="11" id="KW-1185">Reference proteome</keyword>
<accession>A0A1T2XI02</accession>
<protein>
    <submittedName>
        <fullName evidence="10">ABC transporter permease</fullName>
    </submittedName>
</protein>
<evidence type="ECO:0000256" key="4">
    <source>
        <dbReference type="ARBA" id="ARBA00022989"/>
    </source>
</evidence>
<feature type="coiled-coil region" evidence="6">
    <location>
        <begin position="425"/>
        <end position="466"/>
    </location>
</feature>
<feature type="transmembrane region" description="Helical" evidence="8">
    <location>
        <begin position="21"/>
        <end position="38"/>
    </location>
</feature>
<feature type="transmembrane region" description="Helical" evidence="8">
    <location>
        <begin position="1067"/>
        <end position="1087"/>
    </location>
</feature>
<evidence type="ECO:0000256" key="5">
    <source>
        <dbReference type="ARBA" id="ARBA00023136"/>
    </source>
</evidence>
<dbReference type="InterPro" id="IPR038766">
    <property type="entry name" value="Membrane_comp_ABC_pdt"/>
</dbReference>
<reference evidence="10 11" key="1">
    <citation type="submission" date="2017-01" db="EMBL/GenBank/DDBJ databases">
        <title>Genome analysis of Paenibacillus selenitrireducens ES3-24.</title>
        <authorList>
            <person name="Xu D."/>
            <person name="Yao R."/>
            <person name="Zheng S."/>
        </authorList>
    </citation>
    <scope>NUCLEOTIDE SEQUENCE [LARGE SCALE GENOMIC DNA]</scope>
    <source>
        <strain evidence="10 11">ES3-24</strain>
    </source>
</reference>
<comment type="subcellular location">
    <subcellularLocation>
        <location evidence="1">Cell membrane</location>
        <topology evidence="1">Multi-pass membrane protein</topology>
    </subcellularLocation>
</comment>
<dbReference type="PANTHER" id="PTHR30287:SF1">
    <property type="entry name" value="INNER MEMBRANE PROTEIN"/>
    <property type="match status" value="1"/>
</dbReference>
<keyword evidence="4 8" id="KW-1133">Transmembrane helix</keyword>
<sequence length="1102" mass="121469">MKKKALWRDILREIWRTKTRFLSIFAIITLGVGFFAGIKATGPDMLDTADHYFKELKLMDVKVQSTYGLNERDITTLKQIPNVLEVQPEYSGDAFLGDSGLIGKVFSYHAGDSLNRYVVVEGRMPEAAGEIAIDASERGSRFKLGDTITFTNPDAETDLEDTFHTLDYKVVGRVKSPQFISSMGRGTSSIGKGTADVFAVIPDKDFKLSVYTEAYMSFKDTADLVPYTAAYDAKIEKHTKAVEQALAARPEERLAEVRVEGQVKLDEAQQKIDDAKKQLAEASQKLADAKQKLDLGERSYQAGVDKLESELAQGQAKLDTAAQDIVKGKAEIQRNRQTLAEGQGQLQTGQAKLDAQKKELEPKLAQGLALVKSLLQVSNLPPDAIPEAQQTELQTAAQSADPKLGQTVAGFMQGAVDGETLKRAATSFEQGLNQASQQLTNAQQELDAKKKQLQAGSRQLQAAEKKLMQGEAAWKRGTAELAKAKQEGQTQLDKARTELAQGQADYEEGLNTYQKEKDSADRKIANGEKQLAEGKEELNKLELPKIYVMDRSVNPGYTEFSDNADRLASIATAFPVFFFLIAALVSLTTMTRMVEEQRLQIGTLKALGYSNMDVMKKFLVYSTLASITASAAGLAIGFTLFPTIIYDAYSSLYNLPGVRTSFYMSYSIISVLVAVLCTTMTASIATRVELKSNASVLMRPRAPKSGSRILLERIDFIWRRLSFIGKVTARNLFRYKQRMFMTVCGVAGCTALILTGFGLKDSIGDIAPLQYGKIMKYNAAVVLQEDSSKKLAEDYNKLIADTPEITGSLNVTREAVLATKKGVNSQDVNLFIPEQADALNNFIVLKERGREETIPLPSNGVIVSEKLAKLFDLHAGSTLTVQNKNNEPFELKVAGTTENYAMHYVYMTPQYYEAVFGKPAVVNMQLLTFNQANPAWEDQFGERLTANPRVGMVSFTSGVSNAFGDTMDSMNVVVVVLIISAAALAFVVLYNLTNINVSERIRELSTIKVLGFYDKEVTMYIYRENMILTVLGIIAGNFLGVLLHRFVLQTAEVDAMMFSPTVHAMSYGYAAALTLLFSGVVMVSMHYKLKHIDMIEALKSVE</sequence>
<dbReference type="Pfam" id="PF02687">
    <property type="entry name" value="FtsX"/>
    <property type="match status" value="2"/>
</dbReference>
<feature type="domain" description="ABC3 transporter permease C-terminal" evidence="9">
    <location>
        <begin position="976"/>
        <end position="1090"/>
    </location>
</feature>
<keyword evidence="5 8" id="KW-0472">Membrane</keyword>
<feature type="transmembrane region" description="Helical" evidence="8">
    <location>
        <begin position="661"/>
        <end position="685"/>
    </location>
</feature>
<name>A0A1T2XI02_9BACL</name>
<feature type="transmembrane region" description="Helical" evidence="8">
    <location>
        <begin position="739"/>
        <end position="759"/>
    </location>
</feature>
<dbReference type="EMBL" id="MSZX01000003">
    <property type="protein sequence ID" value="OPA79283.1"/>
    <property type="molecule type" value="Genomic_DNA"/>
</dbReference>
<evidence type="ECO:0000256" key="7">
    <source>
        <dbReference type="SAM" id="MobiDB-lite"/>
    </source>
</evidence>
<feature type="domain" description="ABC3 transporter permease C-terminal" evidence="9">
    <location>
        <begin position="573"/>
        <end position="683"/>
    </location>
</feature>
<evidence type="ECO:0000313" key="10">
    <source>
        <dbReference type="EMBL" id="OPA79283.1"/>
    </source>
</evidence>
<keyword evidence="6" id="KW-0175">Coiled coil</keyword>
<dbReference type="OrthoDB" id="5137249at2"/>
<evidence type="ECO:0000256" key="2">
    <source>
        <dbReference type="ARBA" id="ARBA00022475"/>
    </source>
</evidence>
<gene>
    <name evidence="10" type="ORF">BVG16_09345</name>
</gene>
<keyword evidence="3 8" id="KW-0812">Transmembrane</keyword>
<comment type="caution">
    <text evidence="10">The sequence shown here is derived from an EMBL/GenBank/DDBJ whole genome shotgun (WGS) entry which is preliminary data.</text>
</comment>
<feature type="region of interest" description="Disordered" evidence="7">
    <location>
        <begin position="503"/>
        <end position="522"/>
    </location>
</feature>
<evidence type="ECO:0000313" key="11">
    <source>
        <dbReference type="Proteomes" id="UP000190188"/>
    </source>
</evidence>
<dbReference type="Proteomes" id="UP000190188">
    <property type="component" value="Unassembled WGS sequence"/>
</dbReference>
<dbReference type="Gene3D" id="1.20.1600.10">
    <property type="entry name" value="Outer membrane efflux proteins (OEP)"/>
    <property type="match status" value="1"/>
</dbReference>
<evidence type="ECO:0000256" key="6">
    <source>
        <dbReference type="SAM" id="Coils"/>
    </source>
</evidence>
<feature type="transmembrane region" description="Helical" evidence="8">
    <location>
        <begin position="567"/>
        <end position="588"/>
    </location>
</feature>
<dbReference type="PANTHER" id="PTHR30287">
    <property type="entry name" value="MEMBRANE COMPONENT OF PREDICTED ABC SUPERFAMILY METABOLITE UPTAKE TRANSPORTER"/>
    <property type="match status" value="1"/>
</dbReference>
<keyword evidence="2" id="KW-1003">Cell membrane</keyword>
<feature type="transmembrane region" description="Helical" evidence="8">
    <location>
        <begin position="618"/>
        <end position="641"/>
    </location>
</feature>
<dbReference type="InterPro" id="IPR003838">
    <property type="entry name" value="ABC3_permease_C"/>
</dbReference>